<dbReference type="GO" id="GO:0032259">
    <property type="term" value="P:methylation"/>
    <property type="evidence" value="ECO:0007669"/>
    <property type="project" value="UniProtKB-KW"/>
</dbReference>
<evidence type="ECO:0000313" key="6">
    <source>
        <dbReference type="EMBL" id="CAK8990126.1"/>
    </source>
</evidence>
<name>A0ABP0HKS8_9DINO</name>
<comment type="similarity">
    <text evidence="1">Belongs to the N(4)/N(6)-methyltransferase family.</text>
</comment>
<reference evidence="6 7" key="1">
    <citation type="submission" date="2024-02" db="EMBL/GenBank/DDBJ databases">
        <authorList>
            <person name="Chen Y."/>
            <person name="Shah S."/>
            <person name="Dougan E. K."/>
            <person name="Thang M."/>
            <person name="Chan C."/>
        </authorList>
    </citation>
    <scope>NUCLEOTIDE SEQUENCE [LARGE SCALE GENOMIC DNA]</scope>
</reference>
<sequence length="377" mass="42141">MFENVRLEEAEVTTPILDRHDIHRQLQDVLAVNQAIVSCNRVLVEALTSGTQATGLQSGVTHEPDCDNARAPETSQLADELHREFAARVSTICRQLMNEDRLREAGSQRRARRKATMKASQNHHRSRYGAELSSSGRVFTAEGVTLREGDVLQLASQLRPGSIDAVITDPPYCSGGTLPAERTKPPESKYCQGGNTLGRPTFSGDSRDQRSYAYWCTLWLSLCREACRESAYCLVFIDWRQLPTMTDALQAAGWTWRGIAPWDKGRGARAPHRGFFRHQCEYVVWATNGRVPRLQDRGPFDGCYRETVRKQDKFHITGKPTELLRRLVTVAAPGELILDPFAGSATTGVAALLEGRQFLGFEASSEYFDIGRERLIA</sequence>
<dbReference type="EMBL" id="CAXAMM010001045">
    <property type="protein sequence ID" value="CAK8990126.1"/>
    <property type="molecule type" value="Genomic_DNA"/>
</dbReference>
<keyword evidence="3" id="KW-0808">Transferase</keyword>
<dbReference type="InterPro" id="IPR002052">
    <property type="entry name" value="DNA_methylase_N6_adenine_CS"/>
</dbReference>
<dbReference type="SUPFAM" id="SSF53335">
    <property type="entry name" value="S-adenosyl-L-methionine-dependent methyltransferases"/>
    <property type="match status" value="1"/>
</dbReference>
<comment type="caution">
    <text evidence="6">The sequence shown here is derived from an EMBL/GenBank/DDBJ whole genome shotgun (WGS) entry which is preliminary data.</text>
</comment>
<dbReference type="PROSITE" id="PS00092">
    <property type="entry name" value="N6_MTASE"/>
    <property type="match status" value="1"/>
</dbReference>
<evidence type="ECO:0000259" key="5">
    <source>
        <dbReference type="Pfam" id="PF01555"/>
    </source>
</evidence>
<feature type="domain" description="DNA methylase N-4/N-6" evidence="5">
    <location>
        <begin position="163"/>
        <end position="371"/>
    </location>
</feature>
<feature type="non-terminal residue" evidence="6">
    <location>
        <position position="377"/>
    </location>
</feature>
<accession>A0ABP0HKS8</accession>
<dbReference type="Pfam" id="PF01555">
    <property type="entry name" value="N6_N4_Mtase"/>
    <property type="match status" value="1"/>
</dbReference>
<proteinExistence type="inferred from homology"/>
<evidence type="ECO:0000256" key="3">
    <source>
        <dbReference type="ARBA" id="ARBA00022679"/>
    </source>
</evidence>
<dbReference type="InterPro" id="IPR001091">
    <property type="entry name" value="RM_Methyltransferase"/>
</dbReference>
<feature type="region of interest" description="Disordered" evidence="4">
    <location>
        <begin position="177"/>
        <end position="196"/>
    </location>
</feature>
<dbReference type="GO" id="GO:0008168">
    <property type="term" value="F:methyltransferase activity"/>
    <property type="evidence" value="ECO:0007669"/>
    <property type="project" value="UniProtKB-KW"/>
</dbReference>
<keyword evidence="2 6" id="KW-0489">Methyltransferase</keyword>
<gene>
    <name evidence="6" type="ORF">SCF082_LOCUS2104</name>
</gene>
<evidence type="ECO:0000256" key="4">
    <source>
        <dbReference type="SAM" id="MobiDB-lite"/>
    </source>
</evidence>
<evidence type="ECO:0000313" key="7">
    <source>
        <dbReference type="Proteomes" id="UP001642464"/>
    </source>
</evidence>
<evidence type="ECO:0000256" key="1">
    <source>
        <dbReference type="ARBA" id="ARBA00006594"/>
    </source>
</evidence>
<dbReference type="InterPro" id="IPR002941">
    <property type="entry name" value="DNA_methylase_N4/N6"/>
</dbReference>
<protein>
    <submittedName>
        <fullName evidence="6">Modification methylase DpnIIB (M.DpnIIB) (Adenine-specific methyltransferase DpnIIB) (M.DpnII 2)</fullName>
    </submittedName>
</protein>
<keyword evidence="7" id="KW-1185">Reference proteome</keyword>
<dbReference type="Gene3D" id="3.40.50.150">
    <property type="entry name" value="Vaccinia Virus protein VP39"/>
    <property type="match status" value="1"/>
</dbReference>
<dbReference type="Proteomes" id="UP001642464">
    <property type="component" value="Unassembled WGS sequence"/>
</dbReference>
<dbReference type="PRINTS" id="PR00508">
    <property type="entry name" value="S21N4MTFRASE"/>
</dbReference>
<organism evidence="6 7">
    <name type="scientific">Durusdinium trenchii</name>
    <dbReference type="NCBI Taxonomy" id="1381693"/>
    <lineage>
        <taxon>Eukaryota</taxon>
        <taxon>Sar</taxon>
        <taxon>Alveolata</taxon>
        <taxon>Dinophyceae</taxon>
        <taxon>Suessiales</taxon>
        <taxon>Symbiodiniaceae</taxon>
        <taxon>Durusdinium</taxon>
    </lineage>
</organism>
<evidence type="ECO:0000256" key="2">
    <source>
        <dbReference type="ARBA" id="ARBA00022603"/>
    </source>
</evidence>
<dbReference type="InterPro" id="IPR029063">
    <property type="entry name" value="SAM-dependent_MTases_sf"/>
</dbReference>